<comment type="caution">
    <text evidence="2">The sequence shown here is derived from an EMBL/GenBank/DDBJ whole genome shotgun (WGS) entry which is preliminary data.</text>
</comment>
<protein>
    <recommendedName>
        <fullName evidence="1">Protein kinase domain-containing protein</fullName>
    </recommendedName>
</protein>
<organism evidence="2 3">
    <name type="scientific">Diversispora epigaea</name>
    <dbReference type="NCBI Taxonomy" id="1348612"/>
    <lineage>
        <taxon>Eukaryota</taxon>
        <taxon>Fungi</taxon>
        <taxon>Fungi incertae sedis</taxon>
        <taxon>Mucoromycota</taxon>
        <taxon>Glomeromycotina</taxon>
        <taxon>Glomeromycetes</taxon>
        <taxon>Diversisporales</taxon>
        <taxon>Diversisporaceae</taxon>
        <taxon>Diversispora</taxon>
    </lineage>
</organism>
<dbReference type="InterPro" id="IPR001245">
    <property type="entry name" value="Ser-Thr/Tyr_kinase_cat_dom"/>
</dbReference>
<feature type="domain" description="Protein kinase" evidence="1">
    <location>
        <begin position="1"/>
        <end position="104"/>
    </location>
</feature>
<evidence type="ECO:0000259" key="1">
    <source>
        <dbReference type="PROSITE" id="PS50011"/>
    </source>
</evidence>
<dbReference type="PANTHER" id="PTHR45756:SF1">
    <property type="entry name" value="PROTEIN KINASE DOMAIN CONTAINING PROTEIN"/>
    <property type="match status" value="1"/>
</dbReference>
<dbReference type="GO" id="GO:0005524">
    <property type="term" value="F:ATP binding"/>
    <property type="evidence" value="ECO:0007669"/>
    <property type="project" value="InterPro"/>
</dbReference>
<evidence type="ECO:0000313" key="2">
    <source>
        <dbReference type="EMBL" id="RHZ82455.1"/>
    </source>
</evidence>
<dbReference type="InterPro" id="IPR000719">
    <property type="entry name" value="Prot_kinase_dom"/>
</dbReference>
<evidence type="ECO:0000313" key="3">
    <source>
        <dbReference type="Proteomes" id="UP000266861"/>
    </source>
</evidence>
<dbReference type="PANTHER" id="PTHR45756">
    <property type="entry name" value="PALMITOYLTRANSFERASE"/>
    <property type="match status" value="1"/>
</dbReference>
<dbReference type="STRING" id="1348612.A0A397J2D7"/>
<reference evidence="2 3" key="1">
    <citation type="submission" date="2018-08" db="EMBL/GenBank/DDBJ databases">
        <title>Genome and evolution of the arbuscular mycorrhizal fungus Diversispora epigaea (formerly Glomus versiforme) and its bacterial endosymbionts.</title>
        <authorList>
            <person name="Sun X."/>
            <person name="Fei Z."/>
            <person name="Harrison M."/>
        </authorList>
    </citation>
    <scope>NUCLEOTIDE SEQUENCE [LARGE SCALE GENOMIC DNA]</scope>
    <source>
        <strain evidence="2 3">IT104</strain>
    </source>
</reference>
<sequence length="140" mass="16303">MFAYSDPEYLRNPVKYKRSKASDIYSLGILFWELSNGRPPFNNKQSLEILEIVKSGKREAPINGTPEDYIKIYSNAWKDDPKQRPIIENIYDSLKNIQFENIYYNSNENNQLNEFKPMESYSKDSISLPTSDSNSMIVNS</sequence>
<dbReference type="AlphaFoldDB" id="A0A397J2D7"/>
<dbReference type="InterPro" id="IPR053215">
    <property type="entry name" value="TKL_Ser/Thr_kinase"/>
</dbReference>
<gene>
    <name evidence="2" type="ORF">Glove_109g155</name>
</gene>
<dbReference type="PROSITE" id="PS50011">
    <property type="entry name" value="PROTEIN_KINASE_DOM"/>
    <property type="match status" value="1"/>
</dbReference>
<dbReference type="OrthoDB" id="10261027at2759"/>
<dbReference type="Proteomes" id="UP000266861">
    <property type="component" value="Unassembled WGS sequence"/>
</dbReference>
<dbReference type="EMBL" id="PQFF01000102">
    <property type="protein sequence ID" value="RHZ82455.1"/>
    <property type="molecule type" value="Genomic_DNA"/>
</dbReference>
<keyword evidence="3" id="KW-1185">Reference proteome</keyword>
<proteinExistence type="predicted"/>
<dbReference type="InterPro" id="IPR011009">
    <property type="entry name" value="Kinase-like_dom_sf"/>
</dbReference>
<dbReference type="GO" id="GO:0004672">
    <property type="term" value="F:protein kinase activity"/>
    <property type="evidence" value="ECO:0007669"/>
    <property type="project" value="InterPro"/>
</dbReference>
<accession>A0A397J2D7</accession>
<name>A0A397J2D7_9GLOM</name>
<dbReference type="Gene3D" id="1.10.510.10">
    <property type="entry name" value="Transferase(Phosphotransferase) domain 1"/>
    <property type="match status" value="1"/>
</dbReference>
<dbReference type="Pfam" id="PF07714">
    <property type="entry name" value="PK_Tyr_Ser-Thr"/>
    <property type="match status" value="1"/>
</dbReference>
<dbReference type="SUPFAM" id="SSF56112">
    <property type="entry name" value="Protein kinase-like (PK-like)"/>
    <property type="match status" value="1"/>
</dbReference>